<dbReference type="OrthoDB" id="411198at2759"/>
<comment type="caution">
    <text evidence="1">The sequence shown here is derived from an EMBL/GenBank/DDBJ whole genome shotgun (WGS) entry which is preliminary data.</text>
</comment>
<reference evidence="1" key="1">
    <citation type="submission" date="2021-02" db="EMBL/GenBank/DDBJ databases">
        <authorList>
            <person name="Dougan E. K."/>
            <person name="Rhodes N."/>
            <person name="Thang M."/>
            <person name="Chan C."/>
        </authorList>
    </citation>
    <scope>NUCLEOTIDE SEQUENCE</scope>
</reference>
<name>A0A812U1Q7_SYMPI</name>
<keyword evidence="2" id="KW-1185">Reference proteome</keyword>
<evidence type="ECO:0000313" key="1">
    <source>
        <dbReference type="EMBL" id="CAE7552359.1"/>
    </source>
</evidence>
<protein>
    <submittedName>
        <fullName evidence="1">Uncharacterized protein</fullName>
    </submittedName>
</protein>
<accession>A0A812U1Q7</accession>
<organism evidence="1 2">
    <name type="scientific">Symbiodinium pilosum</name>
    <name type="common">Dinoflagellate</name>
    <dbReference type="NCBI Taxonomy" id="2952"/>
    <lineage>
        <taxon>Eukaryota</taxon>
        <taxon>Sar</taxon>
        <taxon>Alveolata</taxon>
        <taxon>Dinophyceae</taxon>
        <taxon>Suessiales</taxon>
        <taxon>Symbiodiniaceae</taxon>
        <taxon>Symbiodinium</taxon>
    </lineage>
</organism>
<gene>
    <name evidence="1" type="ORF">SPIL2461_LOCUS14675</name>
</gene>
<feature type="non-terminal residue" evidence="1">
    <location>
        <position position="283"/>
    </location>
</feature>
<dbReference type="EMBL" id="CAJNIZ010034413">
    <property type="protein sequence ID" value="CAE7552359.1"/>
    <property type="molecule type" value="Genomic_DNA"/>
</dbReference>
<evidence type="ECO:0000313" key="2">
    <source>
        <dbReference type="Proteomes" id="UP000649617"/>
    </source>
</evidence>
<dbReference type="AlphaFoldDB" id="A0A812U1Q7"/>
<dbReference type="Proteomes" id="UP000649617">
    <property type="component" value="Unassembled WGS sequence"/>
</dbReference>
<sequence length="283" mass="31741">MPKRPAACLEEPLVFRTHLRQCTCGGNLSQSHDVPVALYSMDSKRSVRMVTMRCTTYSCRATFGPNFRYDASKKINTAQPADITKAGALFVNNKVGFSVSFLEYHSHLEFRSFVAATAVQDVYRHTFGIKNMEQSDQWRKVYSSELAPLGMAKSIIIGQELTKASLRVYDKHILKNVFVAPKKARVLEVVADGHSKVHVACANAKRHAGKPRPDRLPKTYSHGWFMVVNPTDQRILWAKPMYEPKGNAVLEEAISEILPSYKNLDGVVVDRACINYGSCDVDQ</sequence>
<proteinExistence type="predicted"/>